<comment type="caution">
    <text evidence="1">The sequence shown here is derived from an EMBL/GenBank/DDBJ whole genome shotgun (WGS) entry which is preliminary data.</text>
</comment>
<organism evidence="1 2">
    <name type="scientific">Labrys wisconsinensis</name>
    <dbReference type="NCBI Taxonomy" id="425677"/>
    <lineage>
        <taxon>Bacteria</taxon>
        <taxon>Pseudomonadati</taxon>
        <taxon>Pseudomonadota</taxon>
        <taxon>Alphaproteobacteria</taxon>
        <taxon>Hyphomicrobiales</taxon>
        <taxon>Xanthobacteraceae</taxon>
        <taxon>Labrys</taxon>
    </lineage>
</organism>
<proteinExistence type="predicted"/>
<keyword evidence="2" id="KW-1185">Reference proteome</keyword>
<dbReference type="RefSeq" id="WP_307269604.1">
    <property type="nucleotide sequence ID" value="NZ_JAUSVX010000002.1"/>
</dbReference>
<accession>A0ABU0J2D5</accession>
<reference evidence="1 2" key="1">
    <citation type="submission" date="2023-07" db="EMBL/GenBank/DDBJ databases">
        <title>Genomic Encyclopedia of Type Strains, Phase IV (KMG-IV): sequencing the most valuable type-strain genomes for metagenomic binning, comparative biology and taxonomic classification.</title>
        <authorList>
            <person name="Goeker M."/>
        </authorList>
    </citation>
    <scope>NUCLEOTIDE SEQUENCE [LARGE SCALE GENOMIC DNA]</scope>
    <source>
        <strain evidence="1 2">DSM 19619</strain>
    </source>
</reference>
<dbReference type="EMBL" id="JAUSVX010000002">
    <property type="protein sequence ID" value="MDQ0468412.1"/>
    <property type="molecule type" value="Genomic_DNA"/>
</dbReference>
<dbReference type="PIRSF" id="PIRSF012608">
    <property type="entry name" value="UCP012608"/>
    <property type="match status" value="1"/>
</dbReference>
<evidence type="ECO:0008006" key="3">
    <source>
        <dbReference type="Google" id="ProtNLM"/>
    </source>
</evidence>
<dbReference type="InterPro" id="IPR011200">
    <property type="entry name" value="UCP012608"/>
</dbReference>
<sequence length="345" mass="37431">MTAILRHFDRQAAACRELGSPFTGRLAALHPLYLDRSTAVGDRILDWAGDPQADIPSVRLFGGLHALVLAGDDADLARAYPPHAATDEQLGGAVRAALVRHEAALMQALDGPPQTNEAARSAMLLPGFLTLAGEVGRPFDILELGASAGVNLGWDAYRYSLGGRDWGPADAALRIAVEAQGLPDFGGRAVAVIRRRACDRAPLDPRRPAERLRLMSYVWADQAARLARLATALDEVIRRDIRVERADAADFAEARLAEPPLPGALRVVVHTIVWQYLQPAIRRRIEAAILRAAAAGPVAWLRLEPDGRTPDAGLHLTALLDGPTSRRDRLLARADFHGRWINWCG</sequence>
<dbReference type="Pfam" id="PF10094">
    <property type="entry name" value="DUF2332"/>
    <property type="match status" value="1"/>
</dbReference>
<protein>
    <recommendedName>
        <fullName evidence="3">DUF2332 domain-containing protein</fullName>
    </recommendedName>
</protein>
<evidence type="ECO:0000313" key="2">
    <source>
        <dbReference type="Proteomes" id="UP001242480"/>
    </source>
</evidence>
<dbReference type="Proteomes" id="UP001242480">
    <property type="component" value="Unassembled WGS sequence"/>
</dbReference>
<evidence type="ECO:0000313" key="1">
    <source>
        <dbReference type="EMBL" id="MDQ0468412.1"/>
    </source>
</evidence>
<name>A0ABU0J2D5_9HYPH</name>
<gene>
    <name evidence="1" type="ORF">QO011_001412</name>
</gene>